<evidence type="ECO:0000313" key="9">
    <source>
        <dbReference type="Proteomes" id="UP000577362"/>
    </source>
</evidence>
<keyword evidence="9" id="KW-1185">Reference proteome</keyword>
<organism evidence="8 9">
    <name type="scientific">Chelatococcus caeni</name>
    <dbReference type="NCBI Taxonomy" id="1348468"/>
    <lineage>
        <taxon>Bacteria</taxon>
        <taxon>Pseudomonadati</taxon>
        <taxon>Pseudomonadota</taxon>
        <taxon>Alphaproteobacteria</taxon>
        <taxon>Hyphomicrobiales</taxon>
        <taxon>Chelatococcaceae</taxon>
        <taxon>Chelatococcus</taxon>
    </lineage>
</organism>
<keyword evidence="6" id="KW-0521">NADP</keyword>
<dbReference type="Gene3D" id="3.90.25.10">
    <property type="entry name" value="UDP-galactose 4-epimerase, domain 1"/>
    <property type="match status" value="1"/>
</dbReference>
<comment type="similarity">
    <text evidence="2 6">Belongs to the dTDP-4-dehydrorhamnose reductase family.</text>
</comment>
<dbReference type="SUPFAM" id="SSF51735">
    <property type="entry name" value="NAD(P)-binding Rossmann-fold domains"/>
    <property type="match status" value="1"/>
</dbReference>
<comment type="caution">
    <text evidence="8">The sequence shown here is derived from an EMBL/GenBank/DDBJ whole genome shotgun (WGS) entry which is preliminary data.</text>
</comment>
<comment type="cofactor">
    <cofactor evidence="6">
        <name>Mg(2+)</name>
        <dbReference type="ChEBI" id="CHEBI:18420"/>
    </cofactor>
    <text evidence="6">Binds 1 Mg(2+) ion per monomer.</text>
</comment>
<evidence type="ECO:0000256" key="6">
    <source>
        <dbReference type="RuleBase" id="RU364082"/>
    </source>
</evidence>
<dbReference type="UniPathway" id="UPA00124"/>
<dbReference type="InterPro" id="IPR005913">
    <property type="entry name" value="dTDP_dehydrorham_reduct"/>
</dbReference>
<dbReference type="CDD" id="cd05254">
    <property type="entry name" value="dTDP_HR_like_SDR_e"/>
    <property type="match status" value="1"/>
</dbReference>
<comment type="catalytic activity">
    <reaction evidence="5 6">
        <text>dTDP-beta-L-rhamnose + NADP(+) = dTDP-4-dehydro-beta-L-rhamnose + NADPH + H(+)</text>
        <dbReference type="Rhea" id="RHEA:21796"/>
        <dbReference type="ChEBI" id="CHEBI:15378"/>
        <dbReference type="ChEBI" id="CHEBI:57510"/>
        <dbReference type="ChEBI" id="CHEBI:57783"/>
        <dbReference type="ChEBI" id="CHEBI:58349"/>
        <dbReference type="ChEBI" id="CHEBI:62830"/>
        <dbReference type="EC" id="1.1.1.133"/>
    </reaction>
</comment>
<proteinExistence type="inferred from homology"/>
<gene>
    <name evidence="8" type="ORF">GGR16_004479</name>
</gene>
<keyword evidence="6 8" id="KW-0560">Oxidoreductase</keyword>
<comment type="pathway">
    <text evidence="1 6">Carbohydrate biosynthesis; dTDP-L-rhamnose biosynthesis.</text>
</comment>
<dbReference type="EMBL" id="JACIEN010000007">
    <property type="protein sequence ID" value="MBB4019428.1"/>
    <property type="molecule type" value="Genomic_DNA"/>
</dbReference>
<dbReference type="InterPro" id="IPR029903">
    <property type="entry name" value="RmlD-like-bd"/>
</dbReference>
<evidence type="ECO:0000256" key="2">
    <source>
        <dbReference type="ARBA" id="ARBA00010944"/>
    </source>
</evidence>
<dbReference type="InterPro" id="IPR036291">
    <property type="entry name" value="NAD(P)-bd_dom_sf"/>
</dbReference>
<dbReference type="Pfam" id="PF04321">
    <property type="entry name" value="RmlD_sub_bind"/>
    <property type="match status" value="1"/>
</dbReference>
<sequence length="307" mass="31607">MSAQPLRIAVTGREGQVARALVERGRALGVEVVPVGRPALDLAKAETVLPALAAAAPQVIVNAAAYTAVDKAESEPELAHAVNEAGAGAVAAAAARLGVPVVHLSTDYVFDGHIGRPHREEDAPSPVNVYGRSKLAGEAAVAAAAPDHAILRVAWVYSPFGRNFVRTMLALAASREVLRVVADQHGAPTSALAIADGVIAVARNLVARPGEVALRGLFHMSAAGEATWADLAEAVFTESATRGGPAARVERIGTADYPTPAARAPDTRLDCSRIAAVHGVALPHWRVSLAEVVARCLAGEEGEGKTA</sequence>
<evidence type="ECO:0000256" key="1">
    <source>
        <dbReference type="ARBA" id="ARBA00004781"/>
    </source>
</evidence>
<dbReference type="PANTHER" id="PTHR10491">
    <property type="entry name" value="DTDP-4-DEHYDRORHAMNOSE REDUCTASE"/>
    <property type="match status" value="1"/>
</dbReference>
<evidence type="ECO:0000256" key="5">
    <source>
        <dbReference type="ARBA" id="ARBA00048200"/>
    </source>
</evidence>
<evidence type="ECO:0000259" key="7">
    <source>
        <dbReference type="Pfam" id="PF04321"/>
    </source>
</evidence>
<dbReference type="NCBIfam" id="TIGR01214">
    <property type="entry name" value="rmlD"/>
    <property type="match status" value="1"/>
</dbReference>
<dbReference type="GO" id="GO:0008831">
    <property type="term" value="F:dTDP-4-dehydrorhamnose reductase activity"/>
    <property type="evidence" value="ECO:0007669"/>
    <property type="project" value="UniProtKB-EC"/>
</dbReference>
<dbReference type="PANTHER" id="PTHR10491:SF4">
    <property type="entry name" value="METHIONINE ADENOSYLTRANSFERASE 2 SUBUNIT BETA"/>
    <property type="match status" value="1"/>
</dbReference>
<dbReference type="Proteomes" id="UP000577362">
    <property type="component" value="Unassembled WGS sequence"/>
</dbReference>
<evidence type="ECO:0000256" key="4">
    <source>
        <dbReference type="ARBA" id="ARBA00017099"/>
    </source>
</evidence>
<dbReference type="GO" id="GO:0019305">
    <property type="term" value="P:dTDP-rhamnose biosynthetic process"/>
    <property type="evidence" value="ECO:0007669"/>
    <property type="project" value="UniProtKB-UniPathway"/>
</dbReference>
<dbReference type="AlphaFoldDB" id="A0A840C774"/>
<name>A0A840C774_9HYPH</name>
<dbReference type="EC" id="1.1.1.133" evidence="3 6"/>
<comment type="function">
    <text evidence="6">Catalyzes the reduction of dTDP-6-deoxy-L-lyxo-4-hexulose to yield dTDP-L-rhamnose.</text>
</comment>
<evidence type="ECO:0000313" key="8">
    <source>
        <dbReference type="EMBL" id="MBB4019428.1"/>
    </source>
</evidence>
<evidence type="ECO:0000256" key="3">
    <source>
        <dbReference type="ARBA" id="ARBA00012929"/>
    </source>
</evidence>
<protein>
    <recommendedName>
        <fullName evidence="4 6">dTDP-4-dehydrorhamnose reductase</fullName>
        <ecNumber evidence="3 6">1.1.1.133</ecNumber>
    </recommendedName>
</protein>
<dbReference type="Gene3D" id="3.40.50.720">
    <property type="entry name" value="NAD(P)-binding Rossmann-like Domain"/>
    <property type="match status" value="1"/>
</dbReference>
<feature type="domain" description="RmlD-like substrate binding" evidence="7">
    <location>
        <begin position="7"/>
        <end position="295"/>
    </location>
</feature>
<reference evidence="8 9" key="1">
    <citation type="submission" date="2020-08" db="EMBL/GenBank/DDBJ databases">
        <title>Genomic Encyclopedia of Type Strains, Phase IV (KMG-IV): sequencing the most valuable type-strain genomes for metagenomic binning, comparative biology and taxonomic classification.</title>
        <authorList>
            <person name="Goeker M."/>
        </authorList>
    </citation>
    <scope>NUCLEOTIDE SEQUENCE [LARGE SCALE GENOMIC DNA]</scope>
    <source>
        <strain evidence="8 9">DSM 103737</strain>
    </source>
</reference>
<accession>A0A840C774</accession>